<dbReference type="eggNOG" id="KOG0800">
    <property type="taxonomic scope" value="Eukaryota"/>
</dbReference>
<feature type="compositionally biased region" description="Basic and acidic residues" evidence="9">
    <location>
        <begin position="92"/>
        <end position="102"/>
    </location>
</feature>
<feature type="region of interest" description="Disordered" evidence="9">
    <location>
        <begin position="42"/>
        <end position="127"/>
    </location>
</feature>
<dbReference type="InterPro" id="IPR001841">
    <property type="entry name" value="Znf_RING"/>
</dbReference>
<comment type="catalytic activity">
    <reaction evidence="1">
        <text>S-ubiquitinyl-[E2 ubiquitin-conjugating enzyme]-L-cysteine + [acceptor protein]-L-lysine = [E2 ubiquitin-conjugating enzyme]-L-cysteine + N(6)-ubiquitinyl-[acceptor protein]-L-lysine.</text>
        <dbReference type="EC" id="2.3.2.27"/>
    </reaction>
</comment>
<evidence type="ECO:0000313" key="12">
    <source>
        <dbReference type="Proteomes" id="UP000030748"/>
    </source>
</evidence>
<name>A0A022RQ29_ERYGU</name>
<evidence type="ECO:0000256" key="2">
    <source>
        <dbReference type="ARBA" id="ARBA00012483"/>
    </source>
</evidence>
<gene>
    <name evidence="11" type="ORF">MIMGU_mgv1a013786mg</name>
</gene>
<proteinExistence type="predicted"/>
<dbReference type="PANTHER" id="PTHR46463">
    <property type="entry name" value="ZINC FINGER, RING/FYVE/PHD-TYPE"/>
    <property type="match status" value="1"/>
</dbReference>
<evidence type="ECO:0000256" key="9">
    <source>
        <dbReference type="SAM" id="MobiDB-lite"/>
    </source>
</evidence>
<dbReference type="Pfam" id="PF13639">
    <property type="entry name" value="zf-RING_2"/>
    <property type="match status" value="1"/>
</dbReference>
<dbReference type="SUPFAM" id="SSF57850">
    <property type="entry name" value="RING/U-box"/>
    <property type="match status" value="1"/>
</dbReference>
<keyword evidence="7" id="KW-0862">Zinc</keyword>
<dbReference type="PROSITE" id="PS50089">
    <property type="entry name" value="ZF_RING_2"/>
    <property type="match status" value="1"/>
</dbReference>
<dbReference type="EMBL" id="KI630313">
    <property type="protein sequence ID" value="EYU42111.1"/>
    <property type="molecule type" value="Genomic_DNA"/>
</dbReference>
<protein>
    <recommendedName>
        <fullName evidence="2">RING-type E3 ubiquitin transferase</fullName>
        <ecNumber evidence="2">2.3.2.27</ecNumber>
    </recommendedName>
</protein>
<feature type="domain" description="RING-type" evidence="10">
    <location>
        <begin position="162"/>
        <end position="203"/>
    </location>
</feature>
<dbReference type="EC" id="2.3.2.27" evidence="2"/>
<keyword evidence="4" id="KW-0479">Metal-binding</keyword>
<dbReference type="GO" id="GO:0008270">
    <property type="term" value="F:zinc ion binding"/>
    <property type="evidence" value="ECO:0007669"/>
    <property type="project" value="UniProtKB-KW"/>
</dbReference>
<keyword evidence="6" id="KW-0833">Ubl conjugation pathway</keyword>
<dbReference type="GO" id="GO:0061630">
    <property type="term" value="F:ubiquitin protein ligase activity"/>
    <property type="evidence" value="ECO:0007669"/>
    <property type="project" value="UniProtKB-EC"/>
</dbReference>
<dbReference type="PANTHER" id="PTHR46463:SF86">
    <property type="entry name" value="RING-TYPE DOMAIN-CONTAINING PROTEIN"/>
    <property type="match status" value="1"/>
</dbReference>
<dbReference type="SMART" id="SM00184">
    <property type="entry name" value="RING"/>
    <property type="match status" value="1"/>
</dbReference>
<feature type="compositionally biased region" description="Polar residues" evidence="9">
    <location>
        <begin position="114"/>
        <end position="123"/>
    </location>
</feature>
<dbReference type="InterPro" id="IPR013083">
    <property type="entry name" value="Znf_RING/FYVE/PHD"/>
</dbReference>
<dbReference type="STRING" id="4155.A0A022RQ29"/>
<organism evidence="11 12">
    <name type="scientific">Erythranthe guttata</name>
    <name type="common">Yellow monkey flower</name>
    <name type="synonym">Mimulus guttatus</name>
    <dbReference type="NCBI Taxonomy" id="4155"/>
    <lineage>
        <taxon>Eukaryota</taxon>
        <taxon>Viridiplantae</taxon>
        <taxon>Streptophyta</taxon>
        <taxon>Embryophyta</taxon>
        <taxon>Tracheophyta</taxon>
        <taxon>Spermatophyta</taxon>
        <taxon>Magnoliopsida</taxon>
        <taxon>eudicotyledons</taxon>
        <taxon>Gunneridae</taxon>
        <taxon>Pentapetalae</taxon>
        <taxon>asterids</taxon>
        <taxon>lamiids</taxon>
        <taxon>Lamiales</taxon>
        <taxon>Phrymaceae</taxon>
        <taxon>Erythranthe</taxon>
    </lineage>
</organism>
<dbReference type="Gene3D" id="3.30.40.10">
    <property type="entry name" value="Zinc/RING finger domain, C3HC4 (zinc finger)"/>
    <property type="match status" value="1"/>
</dbReference>
<dbReference type="OMA" id="CKEYCPE"/>
<dbReference type="AlphaFoldDB" id="A0A022RQ29"/>
<dbReference type="KEGG" id="egt:105952657"/>
<feature type="compositionally biased region" description="Low complexity" evidence="9">
    <location>
        <begin position="54"/>
        <end position="83"/>
    </location>
</feature>
<evidence type="ECO:0000256" key="3">
    <source>
        <dbReference type="ARBA" id="ARBA00022679"/>
    </source>
</evidence>
<dbReference type="OrthoDB" id="8062037at2759"/>
<reference evidence="11 12" key="1">
    <citation type="journal article" date="2013" name="Proc. Natl. Acad. Sci. U.S.A.">
        <title>Fine-scale variation in meiotic recombination in Mimulus inferred from population shotgun sequencing.</title>
        <authorList>
            <person name="Hellsten U."/>
            <person name="Wright K.M."/>
            <person name="Jenkins J."/>
            <person name="Shu S."/>
            <person name="Yuan Y."/>
            <person name="Wessler S.R."/>
            <person name="Schmutz J."/>
            <person name="Willis J.H."/>
            <person name="Rokhsar D.S."/>
        </authorList>
    </citation>
    <scope>NUCLEOTIDE SEQUENCE [LARGE SCALE GENOMIC DNA]</scope>
    <source>
        <strain evidence="12">cv. DUN x IM62</strain>
    </source>
</reference>
<evidence type="ECO:0000259" key="10">
    <source>
        <dbReference type="PROSITE" id="PS50089"/>
    </source>
</evidence>
<evidence type="ECO:0000256" key="8">
    <source>
        <dbReference type="PROSITE-ProRule" id="PRU00175"/>
    </source>
</evidence>
<keyword evidence="5 8" id="KW-0863">Zinc-finger</keyword>
<accession>A0A022RQ29</accession>
<keyword evidence="3" id="KW-0808">Transferase</keyword>
<evidence type="ECO:0000313" key="11">
    <source>
        <dbReference type="EMBL" id="EYU42111.1"/>
    </source>
</evidence>
<evidence type="ECO:0000256" key="4">
    <source>
        <dbReference type="ARBA" id="ARBA00022723"/>
    </source>
</evidence>
<evidence type="ECO:0000256" key="5">
    <source>
        <dbReference type="ARBA" id="ARBA00022771"/>
    </source>
</evidence>
<evidence type="ECO:0000256" key="1">
    <source>
        <dbReference type="ARBA" id="ARBA00000900"/>
    </source>
</evidence>
<dbReference type="Proteomes" id="UP000030748">
    <property type="component" value="Unassembled WGS sequence"/>
</dbReference>
<sequence length="210" mass="23101">MGALCCCFRVHDVQDDDSNNSSNNSSPDNCLCPKSFFSKLLSKKKATSPPSQHASSSNTEVVSNSSSHSSGAHNAASSESASARLLQEEQSDGSRGRQEKGNSRSRVQPEPAGQSGTQINPKSTGEGKIVISVSEVEVQERKSQSSKKVELSFPSLREVEECPTCLEEYTEENPKIIAKCSHHYHLSCIYEWMERSHNCPVCRELMLFDE</sequence>
<evidence type="ECO:0000256" key="6">
    <source>
        <dbReference type="ARBA" id="ARBA00022786"/>
    </source>
</evidence>
<keyword evidence="12" id="KW-1185">Reference proteome</keyword>
<dbReference type="GO" id="GO:0004842">
    <property type="term" value="F:ubiquitin-protein transferase activity"/>
    <property type="evidence" value="ECO:0000318"/>
    <property type="project" value="GO_Central"/>
</dbReference>
<dbReference type="PhylomeDB" id="A0A022RQ29"/>
<evidence type="ECO:0000256" key="7">
    <source>
        <dbReference type="ARBA" id="ARBA00022833"/>
    </source>
</evidence>